<comment type="caution">
    <text evidence="5">The sequence shown here is derived from an EMBL/GenBank/DDBJ whole genome shotgun (WGS) entry which is preliminary data.</text>
</comment>
<feature type="non-terminal residue" evidence="5">
    <location>
        <position position="1"/>
    </location>
</feature>
<gene>
    <name evidence="5" type="ORF">MNOR_LOCUS38797</name>
</gene>
<keyword evidence="1 2" id="KW-0193">Cuticle</keyword>
<dbReference type="InterPro" id="IPR031311">
    <property type="entry name" value="CHIT_BIND_RR_consensus"/>
</dbReference>
<dbReference type="Pfam" id="PF00379">
    <property type="entry name" value="Chitin_bind_4"/>
    <property type="match status" value="1"/>
</dbReference>
<proteinExistence type="predicted"/>
<evidence type="ECO:0000313" key="5">
    <source>
        <dbReference type="EMBL" id="CAL4217054.1"/>
    </source>
</evidence>
<feature type="chain" id="PRO_5043797187" evidence="4">
    <location>
        <begin position="17"/>
        <end position="283"/>
    </location>
</feature>
<name>A0AAV2SN39_MEGNR</name>
<dbReference type="GO" id="GO:0042302">
    <property type="term" value="F:structural constituent of cuticle"/>
    <property type="evidence" value="ECO:0007669"/>
    <property type="project" value="UniProtKB-UniRule"/>
</dbReference>
<protein>
    <submittedName>
        <fullName evidence="5">Uncharacterized protein</fullName>
    </submittedName>
</protein>
<evidence type="ECO:0000256" key="1">
    <source>
        <dbReference type="ARBA" id="ARBA00022460"/>
    </source>
</evidence>
<keyword evidence="6" id="KW-1185">Reference proteome</keyword>
<evidence type="ECO:0000256" key="4">
    <source>
        <dbReference type="SAM" id="SignalP"/>
    </source>
</evidence>
<evidence type="ECO:0000256" key="3">
    <source>
        <dbReference type="SAM" id="MobiDB-lite"/>
    </source>
</evidence>
<accession>A0AAV2SN39</accession>
<feature type="region of interest" description="Disordered" evidence="3">
    <location>
        <begin position="28"/>
        <end position="56"/>
    </location>
</feature>
<feature type="compositionally biased region" description="Basic and acidic residues" evidence="3">
    <location>
        <begin position="193"/>
        <end position="244"/>
    </location>
</feature>
<dbReference type="Proteomes" id="UP001497623">
    <property type="component" value="Unassembled WGS sequence"/>
</dbReference>
<dbReference type="EMBL" id="CAXKWB010092468">
    <property type="protein sequence ID" value="CAL4217054.1"/>
    <property type="molecule type" value="Genomic_DNA"/>
</dbReference>
<feature type="region of interest" description="Disordered" evidence="3">
    <location>
        <begin position="193"/>
        <end position="283"/>
    </location>
</feature>
<dbReference type="PROSITE" id="PS00233">
    <property type="entry name" value="CHIT_BIND_RR_1"/>
    <property type="match status" value="1"/>
</dbReference>
<organism evidence="5 6">
    <name type="scientific">Meganyctiphanes norvegica</name>
    <name type="common">Northern krill</name>
    <name type="synonym">Thysanopoda norvegica</name>
    <dbReference type="NCBI Taxonomy" id="48144"/>
    <lineage>
        <taxon>Eukaryota</taxon>
        <taxon>Metazoa</taxon>
        <taxon>Ecdysozoa</taxon>
        <taxon>Arthropoda</taxon>
        <taxon>Crustacea</taxon>
        <taxon>Multicrustacea</taxon>
        <taxon>Malacostraca</taxon>
        <taxon>Eumalacostraca</taxon>
        <taxon>Eucarida</taxon>
        <taxon>Euphausiacea</taxon>
        <taxon>Euphausiidae</taxon>
        <taxon>Meganyctiphanes</taxon>
    </lineage>
</organism>
<evidence type="ECO:0000313" key="6">
    <source>
        <dbReference type="Proteomes" id="UP001497623"/>
    </source>
</evidence>
<dbReference type="PROSITE" id="PS51155">
    <property type="entry name" value="CHIT_BIND_RR_2"/>
    <property type="match status" value="1"/>
</dbReference>
<sequence length="283" mass="32740">FLSIPLVLDLICMVSAASIGHIEINENESNTYDNEPTTGQSTTTKTEYFNQDNTNSRASDVTSIDEVVPNKIFLKSYNGAHKKYNHPNKGNGLYSFYFHIGDNEREEEQQSVGEVVGKYAYIAPEGQEYEFKYGADLDGYRVESPALPQIPEDTPDVKKAKADFFTAYEKILKAVGDYDYQYNQIEEKDYASKSINHEEESKNLKYEEESKNQKYEEESKNHKYEKEPTNYRYEEEPKSYRYEEESSSSSEESSEESDESQEHYKRAVGYNNQHLGVRFNPYG</sequence>
<dbReference type="AlphaFoldDB" id="A0AAV2SN39"/>
<feature type="signal peptide" evidence="4">
    <location>
        <begin position="1"/>
        <end position="16"/>
    </location>
</feature>
<keyword evidence="4" id="KW-0732">Signal</keyword>
<reference evidence="5 6" key="1">
    <citation type="submission" date="2024-05" db="EMBL/GenBank/DDBJ databases">
        <authorList>
            <person name="Wallberg A."/>
        </authorList>
    </citation>
    <scope>NUCLEOTIDE SEQUENCE [LARGE SCALE GENOMIC DNA]</scope>
</reference>
<dbReference type="InterPro" id="IPR000618">
    <property type="entry name" value="Insect_cuticle"/>
</dbReference>
<evidence type="ECO:0000256" key="2">
    <source>
        <dbReference type="PROSITE-ProRule" id="PRU00497"/>
    </source>
</evidence>